<evidence type="ECO:0000256" key="8">
    <source>
        <dbReference type="SAM" id="MobiDB-lite"/>
    </source>
</evidence>
<dbReference type="PRINTS" id="PR00056">
    <property type="entry name" value="HSFDOMAIN"/>
</dbReference>
<feature type="region of interest" description="Disordered" evidence="8">
    <location>
        <begin position="393"/>
        <end position="423"/>
    </location>
</feature>
<evidence type="ECO:0000256" key="7">
    <source>
        <dbReference type="RuleBase" id="RU004020"/>
    </source>
</evidence>
<dbReference type="FunFam" id="1.10.10.10:FF:000027">
    <property type="entry name" value="Heat shock transcription factor 1"/>
    <property type="match status" value="1"/>
</dbReference>
<dbReference type="SMART" id="SM00415">
    <property type="entry name" value="HSF"/>
    <property type="match status" value="1"/>
</dbReference>
<feature type="compositionally biased region" description="Polar residues" evidence="8">
    <location>
        <begin position="214"/>
        <end position="228"/>
    </location>
</feature>
<gene>
    <name evidence="10" type="ORF">GHT06_021848</name>
</gene>
<dbReference type="GO" id="GO:0003700">
    <property type="term" value="F:DNA-binding transcription factor activity"/>
    <property type="evidence" value="ECO:0007669"/>
    <property type="project" value="InterPro"/>
</dbReference>
<dbReference type="InterPro" id="IPR000232">
    <property type="entry name" value="HSF_DNA-bd"/>
</dbReference>
<keyword evidence="5" id="KW-0804">Transcription</keyword>
<feature type="domain" description="HSF-type DNA-binding" evidence="9">
    <location>
        <begin position="53"/>
        <end position="77"/>
    </location>
</feature>
<keyword evidence="6" id="KW-0539">Nucleus</keyword>
<dbReference type="SUPFAM" id="SSF46785">
    <property type="entry name" value="Winged helix' DNA-binding domain"/>
    <property type="match status" value="1"/>
</dbReference>
<evidence type="ECO:0000256" key="5">
    <source>
        <dbReference type="ARBA" id="ARBA00023163"/>
    </source>
</evidence>
<keyword evidence="11" id="KW-1185">Reference proteome</keyword>
<dbReference type="AlphaFoldDB" id="A0AAD5KW38"/>
<evidence type="ECO:0000313" key="11">
    <source>
        <dbReference type="Proteomes" id="UP000820818"/>
    </source>
</evidence>
<dbReference type="GO" id="GO:0005634">
    <property type="term" value="C:nucleus"/>
    <property type="evidence" value="ECO:0007669"/>
    <property type="project" value="UniProtKB-SubCell"/>
</dbReference>
<dbReference type="Proteomes" id="UP000820818">
    <property type="component" value="Linkage Group LG10"/>
</dbReference>
<keyword evidence="4" id="KW-0238">DNA-binding</keyword>
<evidence type="ECO:0000256" key="4">
    <source>
        <dbReference type="ARBA" id="ARBA00023125"/>
    </source>
</evidence>
<keyword evidence="3" id="KW-0805">Transcription regulation</keyword>
<dbReference type="PROSITE" id="PS00434">
    <property type="entry name" value="HSF_DOMAIN"/>
    <property type="match status" value="1"/>
</dbReference>
<evidence type="ECO:0000256" key="6">
    <source>
        <dbReference type="ARBA" id="ARBA00023242"/>
    </source>
</evidence>
<feature type="region of interest" description="Disordered" evidence="8">
    <location>
        <begin position="587"/>
        <end position="613"/>
    </location>
</feature>
<dbReference type="InterPro" id="IPR036390">
    <property type="entry name" value="WH_DNA-bd_sf"/>
</dbReference>
<feature type="compositionally biased region" description="Basic and acidic residues" evidence="8">
    <location>
        <begin position="229"/>
        <end position="242"/>
    </location>
</feature>
<organism evidence="10 11">
    <name type="scientific">Daphnia sinensis</name>
    <dbReference type="NCBI Taxonomy" id="1820382"/>
    <lineage>
        <taxon>Eukaryota</taxon>
        <taxon>Metazoa</taxon>
        <taxon>Ecdysozoa</taxon>
        <taxon>Arthropoda</taxon>
        <taxon>Crustacea</taxon>
        <taxon>Branchiopoda</taxon>
        <taxon>Diplostraca</taxon>
        <taxon>Cladocera</taxon>
        <taxon>Anomopoda</taxon>
        <taxon>Daphniidae</taxon>
        <taxon>Daphnia</taxon>
        <taxon>Daphnia similis group</taxon>
    </lineage>
</organism>
<evidence type="ECO:0000256" key="3">
    <source>
        <dbReference type="ARBA" id="ARBA00023015"/>
    </source>
</evidence>
<evidence type="ECO:0000313" key="10">
    <source>
        <dbReference type="EMBL" id="KAI9551515.1"/>
    </source>
</evidence>
<comment type="similarity">
    <text evidence="2 7">Belongs to the HSF family.</text>
</comment>
<evidence type="ECO:0000256" key="2">
    <source>
        <dbReference type="ARBA" id="ARBA00006403"/>
    </source>
</evidence>
<dbReference type="Pfam" id="PF00447">
    <property type="entry name" value="HSF_DNA-bind"/>
    <property type="match status" value="1"/>
</dbReference>
<proteinExistence type="inferred from homology"/>
<feature type="region of interest" description="Disordered" evidence="8">
    <location>
        <begin position="211"/>
        <end position="258"/>
    </location>
</feature>
<comment type="subcellular location">
    <subcellularLocation>
        <location evidence="1">Nucleus</location>
    </subcellularLocation>
</comment>
<reference evidence="10 11" key="1">
    <citation type="submission" date="2022-05" db="EMBL/GenBank/DDBJ databases">
        <title>A multi-omics perspective on studying reproductive biology in Daphnia sinensis.</title>
        <authorList>
            <person name="Jia J."/>
        </authorList>
    </citation>
    <scope>NUCLEOTIDE SEQUENCE [LARGE SCALE GENOMIC DNA]</scope>
    <source>
        <strain evidence="10 11">WSL</strain>
    </source>
</reference>
<name>A0AAD5KW38_9CRUS</name>
<dbReference type="PANTHER" id="PTHR10015:SF427">
    <property type="entry name" value="HEAT SHOCK FACTOR PROTEIN"/>
    <property type="match status" value="1"/>
</dbReference>
<evidence type="ECO:0000259" key="9">
    <source>
        <dbReference type="PROSITE" id="PS00434"/>
    </source>
</evidence>
<dbReference type="EMBL" id="WJBH02000010">
    <property type="protein sequence ID" value="KAI9551515.1"/>
    <property type="molecule type" value="Genomic_DNA"/>
</dbReference>
<evidence type="ECO:0000256" key="1">
    <source>
        <dbReference type="ARBA" id="ARBA00004123"/>
    </source>
</evidence>
<dbReference type="GO" id="GO:0043565">
    <property type="term" value="F:sequence-specific DNA binding"/>
    <property type="evidence" value="ECO:0007669"/>
    <property type="project" value="InterPro"/>
</dbReference>
<accession>A0AAD5KW38</accession>
<comment type="caution">
    <text evidence="10">The sequence shown here is derived from an EMBL/GenBank/DDBJ whole genome shotgun (WGS) entry which is preliminary data.</text>
</comment>
<dbReference type="PANTHER" id="PTHR10015">
    <property type="entry name" value="HEAT SHOCK TRANSCRIPTION FACTOR"/>
    <property type="match status" value="1"/>
</dbReference>
<sequence length="613" mass="68014">MHTVGDATSSVPAFLGKLWKLVEDPSTNHLISWNSNGMSFTIRDQARFARELLPLYYKHNNMASFVRQLNMYGFHKVVSVDSGGLKVDKDEMEFAHMYFLQGQEFLLEHIKRKIPISKQEETKHTKPEVLSRVLADVRSMKGKQENVDSRLNTMKRENEALWREVASLRQKHMKQQQIVNKLIQFLISIVQPNGRAGLGLKRRYPLMLGEGVRSRTNSSTTEKGIQNETGEKQNDGRMKDLDESAVSGNPNMSDVPSPKGPIIHDVTDIDESSCADLIGNCNELDADEMEEIAEVVPNAKSPEIFFPMAQISEVPISVESTEREDEVPAEEEEAVEDGLGVENPDFNTMVQMEAGTSNNGSGILENSAMASPMSPDLLMAVDPREVNSGALLSFEENRKEKGGRGKSVVKNQEKTVASTESTAMEREELDNHLDTMQVDLEQLREVLSLQGNPLDASTLLGVCDSLGLNFEPTLDSCNWAGYPATWNRRGIPSDSSPSLASLLEHQMLPKLFSADDTLPSNGYLSMDMDMFKNPSQGAILGNEVIAYNDASFFDMVDDYGDGQMAGDRTTRDLEDDTIVKETTDLFDLLDDPPQPATAIPPTTVSAAKKKKRN</sequence>
<dbReference type="Gene3D" id="1.10.10.10">
    <property type="entry name" value="Winged helix-like DNA-binding domain superfamily/Winged helix DNA-binding domain"/>
    <property type="match status" value="1"/>
</dbReference>
<protein>
    <recommendedName>
        <fullName evidence="9">HSF-type DNA-binding domain-containing protein</fullName>
    </recommendedName>
</protein>
<dbReference type="InterPro" id="IPR036388">
    <property type="entry name" value="WH-like_DNA-bd_sf"/>
</dbReference>